<dbReference type="InterPro" id="IPR012337">
    <property type="entry name" value="RNaseH-like_sf"/>
</dbReference>
<evidence type="ECO:0000259" key="1">
    <source>
        <dbReference type="Pfam" id="PF05699"/>
    </source>
</evidence>
<dbReference type="PANTHER" id="PTHR46289">
    <property type="entry name" value="52 KDA REPRESSOR OF THE INHIBITOR OF THE PROTEIN KINASE-LIKE PROTEIN-RELATED"/>
    <property type="match status" value="1"/>
</dbReference>
<dbReference type="SUPFAM" id="SSF53098">
    <property type="entry name" value="Ribonuclease H-like"/>
    <property type="match status" value="1"/>
</dbReference>
<sequence>MKISGYYELLGDLLSAMDSRFNQETLSLIEAIASLLHMEIKPEMIDVLAKFSYTSSTGLKTEIKILKHLPKSDKPNATSSESIYLWLDWLKTNNSISTYGCFYKTLQLFTIIPVTSCTCERVFSKMTIVKSKLRSTMKQERLDSLLLLFTEQELTSGINLDSVIDEFNTLEA</sequence>
<dbReference type="EMBL" id="CARXXK010000605">
    <property type="protein sequence ID" value="CAI6370872.1"/>
    <property type="molecule type" value="Genomic_DNA"/>
</dbReference>
<dbReference type="InterPro" id="IPR008906">
    <property type="entry name" value="HATC_C_dom"/>
</dbReference>
<organism evidence="2 3">
    <name type="scientific">Macrosiphum euphorbiae</name>
    <name type="common">potato aphid</name>
    <dbReference type="NCBI Taxonomy" id="13131"/>
    <lineage>
        <taxon>Eukaryota</taxon>
        <taxon>Metazoa</taxon>
        <taxon>Ecdysozoa</taxon>
        <taxon>Arthropoda</taxon>
        <taxon>Hexapoda</taxon>
        <taxon>Insecta</taxon>
        <taxon>Pterygota</taxon>
        <taxon>Neoptera</taxon>
        <taxon>Paraneoptera</taxon>
        <taxon>Hemiptera</taxon>
        <taxon>Sternorrhyncha</taxon>
        <taxon>Aphidomorpha</taxon>
        <taxon>Aphidoidea</taxon>
        <taxon>Aphididae</taxon>
        <taxon>Macrosiphini</taxon>
        <taxon>Macrosiphum</taxon>
    </lineage>
</organism>
<dbReference type="PANTHER" id="PTHR46289:SF14">
    <property type="entry name" value="DUF4371 DOMAIN-CONTAINING PROTEIN"/>
    <property type="match status" value="1"/>
</dbReference>
<evidence type="ECO:0000313" key="2">
    <source>
        <dbReference type="EMBL" id="CAI6370872.1"/>
    </source>
</evidence>
<name>A0AAV0XTX9_9HEMI</name>
<dbReference type="Pfam" id="PF05699">
    <property type="entry name" value="Dimer_Tnp_hAT"/>
    <property type="match status" value="1"/>
</dbReference>
<dbReference type="InterPro" id="IPR052958">
    <property type="entry name" value="IFN-induced_PKR_regulator"/>
</dbReference>
<proteinExistence type="predicted"/>
<feature type="domain" description="HAT C-terminal dimerisation" evidence="1">
    <location>
        <begin position="86"/>
        <end position="154"/>
    </location>
</feature>
<gene>
    <name evidence="2" type="ORF">MEUPH1_LOCUS24949</name>
</gene>
<dbReference type="GO" id="GO:0046983">
    <property type="term" value="F:protein dimerization activity"/>
    <property type="evidence" value="ECO:0007669"/>
    <property type="project" value="InterPro"/>
</dbReference>
<evidence type="ECO:0000313" key="3">
    <source>
        <dbReference type="Proteomes" id="UP001160148"/>
    </source>
</evidence>
<dbReference type="Proteomes" id="UP001160148">
    <property type="component" value="Unassembled WGS sequence"/>
</dbReference>
<comment type="caution">
    <text evidence="2">The sequence shown here is derived from an EMBL/GenBank/DDBJ whole genome shotgun (WGS) entry which is preliminary data.</text>
</comment>
<accession>A0AAV0XTX9</accession>
<dbReference type="AlphaFoldDB" id="A0AAV0XTX9"/>
<reference evidence="2 3" key="1">
    <citation type="submission" date="2023-01" db="EMBL/GenBank/DDBJ databases">
        <authorList>
            <person name="Whitehead M."/>
        </authorList>
    </citation>
    <scope>NUCLEOTIDE SEQUENCE [LARGE SCALE GENOMIC DNA]</scope>
</reference>
<protein>
    <recommendedName>
        <fullName evidence="1">HAT C-terminal dimerisation domain-containing protein</fullName>
    </recommendedName>
</protein>
<keyword evidence="3" id="KW-1185">Reference proteome</keyword>